<keyword evidence="3" id="KW-1185">Reference proteome</keyword>
<sequence>MDRARPQRRQRQRRERRPLGPARRRVALAALAPVHCADAKPARRGIPTGAENRPLGVPEPPRCALPAARPSGSRRELLHQLRFPRQERRGVFAREGGGAAGEISESREALK</sequence>
<reference evidence="2 3" key="1">
    <citation type="journal article" date="2018" name="IMA Fungus">
        <title>IMA Genome-F 10: Nine draft genome sequences of Claviceps purpurea s.lat., including C. arundinis, C. humidiphila, and C. cf. spartinae, pseudomolecules for the pitch canker pathogen Fusarium circinatum, draft genome of Davidsoniella eucalypti, Grosmannia galeiformis, Quambalaria eucalypti, and Teratosphaeria destructans.</title>
        <authorList>
            <person name="Wingfield B.D."/>
            <person name="Liu M."/>
            <person name="Nguyen H.D."/>
            <person name="Lane F.A."/>
            <person name="Morgan S.W."/>
            <person name="De Vos L."/>
            <person name="Wilken P.M."/>
            <person name="Duong T.A."/>
            <person name="Aylward J."/>
            <person name="Coetzee M.P."/>
            <person name="Dadej K."/>
            <person name="De Beer Z.W."/>
            <person name="Findlay W."/>
            <person name="Havenga M."/>
            <person name="Kolarik M."/>
            <person name="Menzies J.G."/>
            <person name="Naidoo K."/>
            <person name="Pochopski O."/>
            <person name="Shoukouhi P."/>
            <person name="Santana Q.C."/>
            <person name="Seifert K.A."/>
            <person name="Soal N."/>
            <person name="Steenkamp E.T."/>
            <person name="Tatham C.T."/>
            <person name="van der Nest M.A."/>
            <person name="Wingfield M.J."/>
        </authorList>
    </citation>
    <scope>NUCLEOTIDE SEQUENCE [LARGE SCALE GENOMIC DNA]</scope>
    <source>
        <strain evidence="2">CMW44962</strain>
    </source>
</reference>
<evidence type="ECO:0000313" key="2">
    <source>
        <dbReference type="EMBL" id="KAH9823776.1"/>
    </source>
</evidence>
<feature type="region of interest" description="Disordered" evidence="1">
    <location>
        <begin position="1"/>
        <end position="23"/>
    </location>
</feature>
<feature type="region of interest" description="Disordered" evidence="1">
    <location>
        <begin position="88"/>
        <end position="111"/>
    </location>
</feature>
<name>A0A9W7SM89_9PEZI</name>
<proteinExistence type="predicted"/>
<accession>A0A9W7SM89</accession>
<comment type="caution">
    <text evidence="2">The sequence shown here is derived from an EMBL/GenBank/DDBJ whole genome shotgun (WGS) entry which is preliminary data.</text>
</comment>
<dbReference type="Proteomes" id="UP001138500">
    <property type="component" value="Unassembled WGS sequence"/>
</dbReference>
<dbReference type="AlphaFoldDB" id="A0A9W7SM89"/>
<reference evidence="2 3" key="2">
    <citation type="journal article" date="2021" name="Curr. Genet.">
        <title>Genetic response to nitrogen starvation in the aggressive Eucalyptus foliar pathogen Teratosphaeria destructans.</title>
        <authorList>
            <person name="Havenga M."/>
            <person name="Wingfield B.D."/>
            <person name="Wingfield M.J."/>
            <person name="Dreyer L.L."/>
            <person name="Roets F."/>
            <person name="Aylward J."/>
        </authorList>
    </citation>
    <scope>NUCLEOTIDE SEQUENCE [LARGE SCALE GENOMIC DNA]</scope>
    <source>
        <strain evidence="2">CMW44962</strain>
    </source>
</reference>
<feature type="region of interest" description="Disordered" evidence="1">
    <location>
        <begin position="39"/>
        <end position="61"/>
    </location>
</feature>
<evidence type="ECO:0000313" key="3">
    <source>
        <dbReference type="Proteomes" id="UP001138500"/>
    </source>
</evidence>
<gene>
    <name evidence="2" type="ORF">Tdes44962_MAKER10244</name>
</gene>
<dbReference type="EMBL" id="RIBY02002164">
    <property type="protein sequence ID" value="KAH9823776.1"/>
    <property type="molecule type" value="Genomic_DNA"/>
</dbReference>
<evidence type="ECO:0000256" key="1">
    <source>
        <dbReference type="SAM" id="MobiDB-lite"/>
    </source>
</evidence>
<organism evidence="2 3">
    <name type="scientific">Teratosphaeria destructans</name>
    <dbReference type="NCBI Taxonomy" id="418781"/>
    <lineage>
        <taxon>Eukaryota</taxon>
        <taxon>Fungi</taxon>
        <taxon>Dikarya</taxon>
        <taxon>Ascomycota</taxon>
        <taxon>Pezizomycotina</taxon>
        <taxon>Dothideomycetes</taxon>
        <taxon>Dothideomycetidae</taxon>
        <taxon>Mycosphaerellales</taxon>
        <taxon>Teratosphaeriaceae</taxon>
        <taxon>Teratosphaeria</taxon>
    </lineage>
</organism>
<protein>
    <submittedName>
        <fullName evidence="2">Uncharacterized protein</fullName>
    </submittedName>
</protein>